<name>A0ABQ9J1E6_9CUCU</name>
<comment type="caution">
    <text evidence="1">The sequence shown here is derived from an EMBL/GenBank/DDBJ whole genome shotgun (WGS) entry which is preliminary data.</text>
</comment>
<keyword evidence="2" id="KW-1185">Reference proteome</keyword>
<protein>
    <submittedName>
        <fullName evidence="1">Uncharacterized protein</fullName>
    </submittedName>
</protein>
<dbReference type="Proteomes" id="UP001162164">
    <property type="component" value="Unassembled WGS sequence"/>
</dbReference>
<dbReference type="EMBL" id="JAPWTJ010001570">
    <property type="protein sequence ID" value="KAJ8970823.1"/>
    <property type="molecule type" value="Genomic_DNA"/>
</dbReference>
<organism evidence="1 2">
    <name type="scientific">Molorchus minor</name>
    <dbReference type="NCBI Taxonomy" id="1323400"/>
    <lineage>
        <taxon>Eukaryota</taxon>
        <taxon>Metazoa</taxon>
        <taxon>Ecdysozoa</taxon>
        <taxon>Arthropoda</taxon>
        <taxon>Hexapoda</taxon>
        <taxon>Insecta</taxon>
        <taxon>Pterygota</taxon>
        <taxon>Neoptera</taxon>
        <taxon>Endopterygota</taxon>
        <taxon>Coleoptera</taxon>
        <taxon>Polyphaga</taxon>
        <taxon>Cucujiformia</taxon>
        <taxon>Chrysomeloidea</taxon>
        <taxon>Cerambycidae</taxon>
        <taxon>Lamiinae</taxon>
        <taxon>Monochamini</taxon>
        <taxon>Molorchus</taxon>
    </lineage>
</organism>
<accession>A0ABQ9J1E6</accession>
<evidence type="ECO:0000313" key="1">
    <source>
        <dbReference type="EMBL" id="KAJ8970823.1"/>
    </source>
</evidence>
<gene>
    <name evidence="1" type="ORF">NQ317_012235</name>
</gene>
<reference evidence="1" key="1">
    <citation type="journal article" date="2023" name="Insect Mol. Biol.">
        <title>Genome sequencing provides insights into the evolution of gene families encoding plant cell wall-degrading enzymes in longhorned beetles.</title>
        <authorList>
            <person name="Shin N.R."/>
            <person name="Okamura Y."/>
            <person name="Kirsch R."/>
            <person name="Pauchet Y."/>
        </authorList>
    </citation>
    <scope>NUCLEOTIDE SEQUENCE</scope>
    <source>
        <strain evidence="1">MMC_N1</strain>
    </source>
</reference>
<proteinExistence type="predicted"/>
<sequence>MCILLLLEEAEEENFALHLLQCRKRRKINEIILKKTRNNKELFATVLSYIECDIARNPYNMRFPISPKEKLCATLRTRLDSMIRSLYYLETLNDQKYWNGKVAGKSGYKNEKYLYMLVKN</sequence>
<evidence type="ECO:0000313" key="2">
    <source>
        <dbReference type="Proteomes" id="UP001162164"/>
    </source>
</evidence>